<dbReference type="InterPro" id="IPR029057">
    <property type="entry name" value="PRTase-like"/>
</dbReference>
<gene>
    <name evidence="13" type="ORF">DFH07DRAFT_803435</name>
</gene>
<dbReference type="GO" id="GO:0016301">
    <property type="term" value="F:kinase activity"/>
    <property type="evidence" value="ECO:0007669"/>
    <property type="project" value="UniProtKB-KW"/>
</dbReference>
<sequence length="331" mass="36447">MYHNNSIRILTGNSHPELAQAVAERLNVSLVPCTVKKFSNGEINVKISESVRDEDVFILQSGCDDVNDNLMELLILISACKTASARRITAVIPCYPYARMDKKDKSRAPITAKLVANMLVVAGCDHVITMDLHASQIQGFFDIPVDNLWSEPLMLTYIKRHIPGWENGIIVSPDAGGAKRVTAIADKLGVEFALIHRQRDRKRENSPERMELLVGDVKDKVAILVDDMIDTGHTLTLAAKTLHEKGAKAVHVLISHGLLSETNLSLIDELPIVELVVTNTIPQSKHQDLCTKLVTIDVSPTIAESIRRTHNGESISLLFTERAETGTIAVL</sequence>
<keyword evidence="13" id="KW-0328">Glycosyltransferase</keyword>
<evidence type="ECO:0000256" key="5">
    <source>
        <dbReference type="ARBA" id="ARBA00022723"/>
    </source>
</evidence>
<evidence type="ECO:0000256" key="9">
    <source>
        <dbReference type="ARBA" id="ARBA00022840"/>
    </source>
</evidence>
<evidence type="ECO:0000313" key="14">
    <source>
        <dbReference type="Proteomes" id="UP001215280"/>
    </source>
</evidence>
<dbReference type="GO" id="GO:0006015">
    <property type="term" value="P:5-phosphoribose 1-diphosphate biosynthetic process"/>
    <property type="evidence" value="ECO:0007669"/>
    <property type="project" value="TreeGrafter"/>
</dbReference>
<dbReference type="CDD" id="cd06223">
    <property type="entry name" value="PRTases_typeI"/>
    <property type="match status" value="1"/>
</dbReference>
<dbReference type="NCBIfam" id="TIGR01251">
    <property type="entry name" value="ribP_PPkin"/>
    <property type="match status" value="1"/>
</dbReference>
<dbReference type="InterPro" id="IPR000842">
    <property type="entry name" value="PRib_PP_synth_CS"/>
</dbReference>
<dbReference type="Proteomes" id="UP001215280">
    <property type="component" value="Unassembled WGS sequence"/>
</dbReference>
<evidence type="ECO:0000256" key="7">
    <source>
        <dbReference type="ARBA" id="ARBA00022741"/>
    </source>
</evidence>
<keyword evidence="8" id="KW-0418">Kinase</keyword>
<feature type="domain" description="Ribose-phosphate pyrophosphokinase N-terminal" evidence="12">
    <location>
        <begin position="7"/>
        <end position="123"/>
    </location>
</feature>
<proteinExistence type="inferred from homology"/>
<keyword evidence="5" id="KW-0479">Metal-binding</keyword>
<dbReference type="SMART" id="SM01400">
    <property type="entry name" value="Pribosyltran_N"/>
    <property type="match status" value="1"/>
</dbReference>
<keyword evidence="9" id="KW-0067">ATP-binding</keyword>
<name>A0AAD7JUB4_9AGAR</name>
<comment type="caution">
    <text evidence="13">The sequence shown here is derived from an EMBL/GenBank/DDBJ whole genome shotgun (WGS) entry which is preliminary data.</text>
</comment>
<keyword evidence="14" id="KW-1185">Reference proteome</keyword>
<dbReference type="GO" id="GO:0005524">
    <property type="term" value="F:ATP binding"/>
    <property type="evidence" value="ECO:0007669"/>
    <property type="project" value="UniProtKB-KW"/>
</dbReference>
<dbReference type="EMBL" id="JARJLG010000020">
    <property type="protein sequence ID" value="KAJ7772026.1"/>
    <property type="molecule type" value="Genomic_DNA"/>
</dbReference>
<organism evidence="13 14">
    <name type="scientific">Mycena maculata</name>
    <dbReference type="NCBI Taxonomy" id="230809"/>
    <lineage>
        <taxon>Eukaryota</taxon>
        <taxon>Fungi</taxon>
        <taxon>Dikarya</taxon>
        <taxon>Basidiomycota</taxon>
        <taxon>Agaricomycotina</taxon>
        <taxon>Agaricomycetes</taxon>
        <taxon>Agaricomycetidae</taxon>
        <taxon>Agaricales</taxon>
        <taxon>Marasmiineae</taxon>
        <taxon>Mycenaceae</taxon>
        <taxon>Mycena</taxon>
    </lineage>
</organism>
<dbReference type="GO" id="GO:0006164">
    <property type="term" value="P:purine nucleotide biosynthetic process"/>
    <property type="evidence" value="ECO:0007669"/>
    <property type="project" value="TreeGrafter"/>
</dbReference>
<keyword evidence="6" id="KW-0545">Nucleotide biosynthesis</keyword>
<dbReference type="GO" id="GO:0004749">
    <property type="term" value="F:ribose phosphate diphosphokinase activity"/>
    <property type="evidence" value="ECO:0007669"/>
    <property type="project" value="UniProtKB-EC"/>
</dbReference>
<evidence type="ECO:0000256" key="4">
    <source>
        <dbReference type="ARBA" id="ARBA00022679"/>
    </source>
</evidence>
<keyword evidence="7" id="KW-0547">Nucleotide-binding</keyword>
<dbReference type="GO" id="GO:0009156">
    <property type="term" value="P:ribonucleoside monophosphate biosynthetic process"/>
    <property type="evidence" value="ECO:0007669"/>
    <property type="project" value="InterPro"/>
</dbReference>
<dbReference type="SUPFAM" id="SSF53271">
    <property type="entry name" value="PRTase-like"/>
    <property type="match status" value="2"/>
</dbReference>
<keyword evidence="10" id="KW-0460">Magnesium</keyword>
<evidence type="ECO:0000256" key="3">
    <source>
        <dbReference type="ARBA" id="ARBA00013247"/>
    </source>
</evidence>
<dbReference type="FunFam" id="3.40.50.2020:FF:000005">
    <property type="entry name" value="Ribose-phosphate pyrophosphokinase 1"/>
    <property type="match status" value="1"/>
</dbReference>
<dbReference type="Pfam" id="PF13793">
    <property type="entry name" value="Pribosyltran_N"/>
    <property type="match status" value="1"/>
</dbReference>
<dbReference type="FunFam" id="3.40.50.2020:FF:000031">
    <property type="entry name" value="Probable PRS4-ribose-phosphate pyrophosphokinase 3"/>
    <property type="match status" value="1"/>
</dbReference>
<dbReference type="PANTHER" id="PTHR10210:SF46">
    <property type="entry name" value="RIBOSE-PHOSPHATE DIPHOSPHOKINASE"/>
    <property type="match status" value="1"/>
</dbReference>
<comment type="catalytic activity">
    <reaction evidence="11">
        <text>D-ribose 5-phosphate + ATP = 5-phospho-alpha-D-ribose 1-diphosphate + AMP + H(+)</text>
        <dbReference type="Rhea" id="RHEA:15609"/>
        <dbReference type="ChEBI" id="CHEBI:15378"/>
        <dbReference type="ChEBI" id="CHEBI:30616"/>
        <dbReference type="ChEBI" id="CHEBI:58017"/>
        <dbReference type="ChEBI" id="CHEBI:78346"/>
        <dbReference type="ChEBI" id="CHEBI:456215"/>
        <dbReference type="EC" id="2.7.6.1"/>
    </reaction>
</comment>
<dbReference type="NCBIfam" id="NF002320">
    <property type="entry name" value="PRK01259.1"/>
    <property type="match status" value="1"/>
</dbReference>
<evidence type="ECO:0000256" key="2">
    <source>
        <dbReference type="ARBA" id="ARBA00006478"/>
    </source>
</evidence>
<evidence type="ECO:0000256" key="1">
    <source>
        <dbReference type="ARBA" id="ARBA00004996"/>
    </source>
</evidence>
<evidence type="ECO:0000313" key="13">
    <source>
        <dbReference type="EMBL" id="KAJ7772026.1"/>
    </source>
</evidence>
<evidence type="ECO:0000256" key="6">
    <source>
        <dbReference type="ARBA" id="ARBA00022727"/>
    </source>
</evidence>
<accession>A0AAD7JUB4</accession>
<evidence type="ECO:0000256" key="10">
    <source>
        <dbReference type="ARBA" id="ARBA00022842"/>
    </source>
</evidence>
<comment type="pathway">
    <text evidence="1">Metabolic intermediate biosynthesis; 5-phospho-alpha-D-ribose 1-diphosphate biosynthesis; 5-phospho-alpha-D-ribose 1-diphosphate from D-ribose 5-phosphate (route I): step 1/1.</text>
</comment>
<dbReference type="InterPro" id="IPR000836">
    <property type="entry name" value="PRTase_dom"/>
</dbReference>
<dbReference type="GO" id="GO:0000287">
    <property type="term" value="F:magnesium ion binding"/>
    <property type="evidence" value="ECO:0007669"/>
    <property type="project" value="InterPro"/>
</dbReference>
<dbReference type="InterPro" id="IPR029099">
    <property type="entry name" value="Pribosyltran_N"/>
</dbReference>
<dbReference type="GO" id="GO:0002189">
    <property type="term" value="C:ribose phosphate diphosphokinase complex"/>
    <property type="evidence" value="ECO:0007669"/>
    <property type="project" value="UniProtKB-ARBA"/>
</dbReference>
<keyword evidence="4" id="KW-0808">Transferase</keyword>
<dbReference type="AlphaFoldDB" id="A0AAD7JUB4"/>
<evidence type="ECO:0000256" key="8">
    <source>
        <dbReference type="ARBA" id="ARBA00022777"/>
    </source>
</evidence>
<evidence type="ECO:0000259" key="12">
    <source>
        <dbReference type="Pfam" id="PF13793"/>
    </source>
</evidence>
<dbReference type="InterPro" id="IPR005946">
    <property type="entry name" value="Rib-P_diPkinase"/>
</dbReference>
<dbReference type="GO" id="GO:0016757">
    <property type="term" value="F:glycosyltransferase activity"/>
    <property type="evidence" value="ECO:0007669"/>
    <property type="project" value="UniProtKB-KW"/>
</dbReference>
<protein>
    <recommendedName>
        <fullName evidence="3">ribose-phosphate diphosphokinase</fullName>
        <ecNumber evidence="3">2.7.6.1</ecNumber>
    </recommendedName>
</protein>
<comment type="similarity">
    <text evidence="2">Belongs to the ribose-phosphate pyrophosphokinase family.</text>
</comment>
<dbReference type="GO" id="GO:0005737">
    <property type="term" value="C:cytoplasm"/>
    <property type="evidence" value="ECO:0007669"/>
    <property type="project" value="TreeGrafter"/>
</dbReference>
<dbReference type="Gene3D" id="3.40.50.2020">
    <property type="match status" value="2"/>
</dbReference>
<dbReference type="Pfam" id="PF14572">
    <property type="entry name" value="Pribosyl_synth"/>
    <property type="match status" value="1"/>
</dbReference>
<dbReference type="PROSITE" id="PS00114">
    <property type="entry name" value="PRPP_SYNTHASE"/>
    <property type="match status" value="1"/>
</dbReference>
<dbReference type="EC" id="2.7.6.1" evidence="3"/>
<evidence type="ECO:0000256" key="11">
    <source>
        <dbReference type="ARBA" id="ARBA00049535"/>
    </source>
</evidence>
<reference evidence="13" key="1">
    <citation type="submission" date="2023-03" db="EMBL/GenBank/DDBJ databases">
        <title>Massive genome expansion in bonnet fungi (Mycena s.s.) driven by repeated elements and novel gene families across ecological guilds.</title>
        <authorList>
            <consortium name="Lawrence Berkeley National Laboratory"/>
            <person name="Harder C.B."/>
            <person name="Miyauchi S."/>
            <person name="Viragh M."/>
            <person name="Kuo A."/>
            <person name="Thoen E."/>
            <person name="Andreopoulos B."/>
            <person name="Lu D."/>
            <person name="Skrede I."/>
            <person name="Drula E."/>
            <person name="Henrissat B."/>
            <person name="Morin E."/>
            <person name="Kohler A."/>
            <person name="Barry K."/>
            <person name="LaButti K."/>
            <person name="Morin E."/>
            <person name="Salamov A."/>
            <person name="Lipzen A."/>
            <person name="Mereny Z."/>
            <person name="Hegedus B."/>
            <person name="Baldrian P."/>
            <person name="Stursova M."/>
            <person name="Weitz H."/>
            <person name="Taylor A."/>
            <person name="Grigoriev I.V."/>
            <person name="Nagy L.G."/>
            <person name="Martin F."/>
            <person name="Kauserud H."/>
        </authorList>
    </citation>
    <scope>NUCLEOTIDE SEQUENCE</scope>
    <source>
        <strain evidence="13">CBHHK188m</strain>
    </source>
</reference>
<dbReference type="PANTHER" id="PTHR10210">
    <property type="entry name" value="RIBOSE-PHOSPHATE DIPHOSPHOKINASE FAMILY MEMBER"/>
    <property type="match status" value="1"/>
</dbReference>